<dbReference type="Gene3D" id="3.90.1070.20">
    <property type="match status" value="1"/>
</dbReference>
<dbReference type="FunFam" id="2.40.270.10:FF:000011">
    <property type="entry name" value="DNA-directed RNA polymerase subunit beta"/>
    <property type="match status" value="1"/>
</dbReference>
<evidence type="ECO:0000256" key="8">
    <source>
        <dbReference type="ARBA" id="ARBA00022833"/>
    </source>
</evidence>
<dbReference type="InterPro" id="IPR007645">
    <property type="entry name" value="RNA_pol_Rpb2_3"/>
</dbReference>
<feature type="domain" description="DNA-directed RNA polymerase subunit 2 hybrid-binding" evidence="14">
    <location>
        <begin position="677"/>
        <end position="792"/>
    </location>
</feature>
<comment type="function">
    <text evidence="13">DNA-dependent RNA polymerase catalyzes the transcription of DNA into RNA using the four ribonucleoside triphosphates as substrates.</text>
</comment>
<keyword evidence="8" id="KW-0862">Zinc</keyword>
<feature type="domain" description="RNA polymerase Rpb2" evidence="15">
    <location>
        <begin position="1119"/>
        <end position="1236"/>
    </location>
</feature>
<dbReference type="InterPro" id="IPR007644">
    <property type="entry name" value="RNA_pol_bsu_protrusion"/>
</dbReference>
<feature type="domain" description="DNA-directed RNA polymerase subunit 2 hybrid-binding" evidence="14">
    <location>
        <begin position="869"/>
        <end position="1117"/>
    </location>
</feature>
<reference evidence="20 21" key="1">
    <citation type="journal article" date="2018" name="Nat. Ecol. Evol.">
        <title>Pezizomycetes genomes reveal the molecular basis of ectomycorrhizal truffle lifestyle.</title>
        <authorList>
            <person name="Murat C."/>
            <person name="Payen T."/>
            <person name="Noel B."/>
            <person name="Kuo A."/>
            <person name="Morin E."/>
            <person name="Chen J."/>
            <person name="Kohler A."/>
            <person name="Krizsan K."/>
            <person name="Balestrini R."/>
            <person name="Da Silva C."/>
            <person name="Montanini B."/>
            <person name="Hainaut M."/>
            <person name="Levati E."/>
            <person name="Barry K.W."/>
            <person name="Belfiori B."/>
            <person name="Cichocki N."/>
            <person name="Clum A."/>
            <person name="Dockter R.B."/>
            <person name="Fauchery L."/>
            <person name="Guy J."/>
            <person name="Iotti M."/>
            <person name="Le Tacon F."/>
            <person name="Lindquist E.A."/>
            <person name="Lipzen A."/>
            <person name="Malagnac F."/>
            <person name="Mello A."/>
            <person name="Molinier V."/>
            <person name="Miyauchi S."/>
            <person name="Poulain J."/>
            <person name="Riccioni C."/>
            <person name="Rubini A."/>
            <person name="Sitrit Y."/>
            <person name="Splivallo R."/>
            <person name="Traeger S."/>
            <person name="Wang M."/>
            <person name="Zifcakova L."/>
            <person name="Wipf D."/>
            <person name="Zambonelli A."/>
            <person name="Paolocci F."/>
            <person name="Nowrousian M."/>
            <person name="Ottonello S."/>
            <person name="Baldrian P."/>
            <person name="Spatafora J.W."/>
            <person name="Henrissat B."/>
            <person name="Nagy L.G."/>
            <person name="Aury J.M."/>
            <person name="Wincker P."/>
            <person name="Grigoriev I.V."/>
            <person name="Bonfante P."/>
            <person name="Martin F.M."/>
        </authorList>
    </citation>
    <scope>NUCLEOTIDE SEQUENCE [LARGE SCALE GENOMIC DNA]</scope>
    <source>
        <strain evidence="20 21">RN42</strain>
    </source>
</reference>
<keyword evidence="3 13" id="KW-0240">DNA-directed RNA polymerase</keyword>
<dbReference type="InterPro" id="IPR037034">
    <property type="entry name" value="RNA_pol_Rpb2_2_sf"/>
</dbReference>
<dbReference type="FunFam" id="3.90.1070.20:FF:000003">
    <property type="entry name" value="DNA-directed RNA polymerase subunit beta"/>
    <property type="match status" value="1"/>
</dbReference>
<dbReference type="Gene3D" id="3.90.1100.10">
    <property type="match status" value="1"/>
</dbReference>
<name>A0A3N4IG02_ASCIM</name>
<keyword evidence="4 13" id="KW-0808">Transferase</keyword>
<dbReference type="PANTHER" id="PTHR20856">
    <property type="entry name" value="DNA-DIRECTED RNA POLYMERASE I SUBUNIT 2"/>
    <property type="match status" value="1"/>
</dbReference>
<evidence type="ECO:0000256" key="1">
    <source>
        <dbReference type="ARBA" id="ARBA00004604"/>
    </source>
</evidence>
<dbReference type="Pfam" id="PF04560">
    <property type="entry name" value="RNA_pol_Rpb2_7"/>
    <property type="match status" value="1"/>
</dbReference>
<gene>
    <name evidence="20" type="ORF">BJ508DRAFT_413726</name>
</gene>
<evidence type="ECO:0000256" key="5">
    <source>
        <dbReference type="ARBA" id="ARBA00022695"/>
    </source>
</evidence>
<evidence type="ECO:0000313" key="21">
    <source>
        <dbReference type="Proteomes" id="UP000275078"/>
    </source>
</evidence>
<evidence type="ECO:0000256" key="4">
    <source>
        <dbReference type="ARBA" id="ARBA00022679"/>
    </source>
</evidence>
<dbReference type="GO" id="GO:0008270">
    <property type="term" value="F:zinc ion binding"/>
    <property type="evidence" value="ECO:0007669"/>
    <property type="project" value="UniProtKB-KW"/>
</dbReference>
<evidence type="ECO:0000256" key="9">
    <source>
        <dbReference type="ARBA" id="ARBA00023163"/>
    </source>
</evidence>
<dbReference type="Pfam" id="PF04565">
    <property type="entry name" value="RNA_pol_Rpb2_3"/>
    <property type="match status" value="1"/>
</dbReference>
<dbReference type="Gene3D" id="3.90.1110.10">
    <property type="entry name" value="RNA polymerase Rpb2, domain 2"/>
    <property type="match status" value="1"/>
</dbReference>
<feature type="domain" description="RNA polymerase beta subunit protrusion" evidence="17">
    <location>
        <begin position="34"/>
        <end position="418"/>
    </location>
</feature>
<dbReference type="FunFam" id="3.90.1100.10:FF:000008">
    <property type="entry name" value="DNA-directed RNA polymerase subunit beta"/>
    <property type="match status" value="1"/>
</dbReference>
<dbReference type="GO" id="GO:0032549">
    <property type="term" value="F:ribonucleoside binding"/>
    <property type="evidence" value="ECO:0007669"/>
    <property type="project" value="InterPro"/>
</dbReference>
<comment type="subcellular location">
    <subcellularLocation>
        <location evidence="1">Nucleus</location>
        <location evidence="1">Nucleolus</location>
    </subcellularLocation>
</comment>
<dbReference type="GO" id="GO:0006351">
    <property type="term" value="P:DNA-templated transcription"/>
    <property type="evidence" value="ECO:0007669"/>
    <property type="project" value="InterPro"/>
</dbReference>
<dbReference type="STRING" id="1160509.A0A3N4IG02"/>
<evidence type="ECO:0000256" key="6">
    <source>
        <dbReference type="ARBA" id="ARBA00022723"/>
    </source>
</evidence>
<evidence type="ECO:0000313" key="20">
    <source>
        <dbReference type="EMBL" id="RPA83060.1"/>
    </source>
</evidence>
<dbReference type="SUPFAM" id="SSF64484">
    <property type="entry name" value="beta and beta-prime subunits of DNA dependent RNA-polymerase"/>
    <property type="match status" value="2"/>
</dbReference>
<feature type="domain" description="RNA polymerase Rpb2" evidence="16">
    <location>
        <begin position="194"/>
        <end position="381"/>
    </location>
</feature>
<dbReference type="Gene3D" id="3.90.1800.10">
    <property type="entry name" value="RNA polymerase alpha subunit dimerisation domain"/>
    <property type="match status" value="1"/>
</dbReference>
<dbReference type="PROSITE" id="PS01166">
    <property type="entry name" value="RNA_POL_BETA"/>
    <property type="match status" value="1"/>
</dbReference>
<evidence type="ECO:0000259" key="14">
    <source>
        <dbReference type="Pfam" id="PF00562"/>
    </source>
</evidence>
<evidence type="ECO:0000259" key="15">
    <source>
        <dbReference type="Pfam" id="PF04560"/>
    </source>
</evidence>
<dbReference type="Pfam" id="PF04563">
    <property type="entry name" value="RNA_pol_Rpb2_1"/>
    <property type="match status" value="1"/>
</dbReference>
<evidence type="ECO:0000256" key="7">
    <source>
        <dbReference type="ARBA" id="ARBA00022771"/>
    </source>
</evidence>
<protein>
    <recommendedName>
        <fullName evidence="13">DNA-directed RNA polymerase subunit beta</fullName>
        <ecNumber evidence="13">2.7.7.6</ecNumber>
    </recommendedName>
</protein>
<dbReference type="OrthoDB" id="10248617at2759"/>
<evidence type="ECO:0000259" key="16">
    <source>
        <dbReference type="Pfam" id="PF04561"/>
    </source>
</evidence>
<keyword evidence="7" id="KW-0863">Zinc-finger</keyword>
<comment type="catalytic activity">
    <reaction evidence="11">
        <text>RNA(n) + a ribonucleoside 5'-triphosphate = RNA(n+1) + diphosphate</text>
        <dbReference type="Rhea" id="RHEA:21248"/>
        <dbReference type="Rhea" id="RHEA-COMP:14527"/>
        <dbReference type="Rhea" id="RHEA-COMP:17342"/>
        <dbReference type="ChEBI" id="CHEBI:33019"/>
        <dbReference type="ChEBI" id="CHEBI:61557"/>
        <dbReference type="ChEBI" id="CHEBI:140395"/>
        <dbReference type="EC" id="2.7.7.6"/>
    </reaction>
    <physiologicalReaction direction="left-to-right" evidence="11">
        <dbReference type="Rhea" id="RHEA:21249"/>
    </physiologicalReaction>
</comment>
<proteinExistence type="inferred from homology"/>
<dbReference type="InterPro" id="IPR015712">
    <property type="entry name" value="DNA-dir_RNA_pol_su2"/>
</dbReference>
<dbReference type="InterPro" id="IPR007121">
    <property type="entry name" value="RNA_pol_bsu_CS"/>
</dbReference>
<evidence type="ECO:0000259" key="18">
    <source>
        <dbReference type="Pfam" id="PF04565"/>
    </source>
</evidence>
<evidence type="ECO:0000256" key="11">
    <source>
        <dbReference type="ARBA" id="ARBA00047768"/>
    </source>
</evidence>
<keyword evidence="6" id="KW-0479">Metal-binding</keyword>
<evidence type="ECO:0000259" key="17">
    <source>
        <dbReference type="Pfam" id="PF04563"/>
    </source>
</evidence>
<evidence type="ECO:0000259" key="19">
    <source>
        <dbReference type="Pfam" id="PF06883"/>
    </source>
</evidence>
<keyword evidence="21" id="KW-1185">Reference proteome</keyword>
<organism evidence="20 21">
    <name type="scientific">Ascobolus immersus RN42</name>
    <dbReference type="NCBI Taxonomy" id="1160509"/>
    <lineage>
        <taxon>Eukaryota</taxon>
        <taxon>Fungi</taxon>
        <taxon>Dikarya</taxon>
        <taxon>Ascomycota</taxon>
        <taxon>Pezizomycotina</taxon>
        <taxon>Pezizomycetes</taxon>
        <taxon>Pezizales</taxon>
        <taxon>Ascobolaceae</taxon>
        <taxon>Ascobolus</taxon>
    </lineage>
</organism>
<dbReference type="Pfam" id="PF00562">
    <property type="entry name" value="RNA_pol_Rpb2_6"/>
    <property type="match status" value="2"/>
</dbReference>
<dbReference type="EC" id="2.7.7.6" evidence="13"/>
<keyword evidence="9 13" id="KW-0804">Transcription</keyword>
<dbReference type="GO" id="GO:0005730">
    <property type="term" value="C:nucleolus"/>
    <property type="evidence" value="ECO:0007669"/>
    <property type="project" value="UniProtKB-SubCell"/>
</dbReference>
<dbReference type="FunFam" id="3.90.1110.10:FF:000007">
    <property type="entry name" value="DNA-directed RNA polymerase subunit beta"/>
    <property type="match status" value="1"/>
</dbReference>
<evidence type="ECO:0000256" key="3">
    <source>
        <dbReference type="ARBA" id="ARBA00022478"/>
    </source>
</evidence>
<dbReference type="Pfam" id="PF06883">
    <property type="entry name" value="RNA_pol_Rpa2_4"/>
    <property type="match status" value="1"/>
</dbReference>
<dbReference type="FunFam" id="3.90.1100.10:FF:000016">
    <property type="entry name" value="DNA-directed RNA polymerase subunit beta"/>
    <property type="match status" value="1"/>
</dbReference>
<feature type="domain" description="RNA polymerase Rpb2" evidence="18">
    <location>
        <begin position="465"/>
        <end position="530"/>
    </location>
</feature>
<dbReference type="EMBL" id="ML119667">
    <property type="protein sequence ID" value="RPA83060.1"/>
    <property type="molecule type" value="Genomic_DNA"/>
</dbReference>
<dbReference type="AlphaFoldDB" id="A0A3N4IG02"/>
<evidence type="ECO:0000256" key="13">
    <source>
        <dbReference type="RuleBase" id="RU363031"/>
    </source>
</evidence>
<dbReference type="CDD" id="cd00653">
    <property type="entry name" value="RNA_pol_B_RPB2"/>
    <property type="match status" value="1"/>
</dbReference>
<dbReference type="GO" id="GO:0003677">
    <property type="term" value="F:DNA binding"/>
    <property type="evidence" value="ECO:0007669"/>
    <property type="project" value="InterPro"/>
</dbReference>
<feature type="domain" description="DNA-directed RNA polymerase I subunit RPA2" evidence="19">
    <location>
        <begin position="571"/>
        <end position="628"/>
    </location>
</feature>
<accession>A0A3N4IG02</accession>
<evidence type="ECO:0000256" key="2">
    <source>
        <dbReference type="ARBA" id="ARBA00006835"/>
    </source>
</evidence>
<dbReference type="InterPro" id="IPR009674">
    <property type="entry name" value="Rpa2_dom_4"/>
</dbReference>
<evidence type="ECO:0000256" key="12">
    <source>
        <dbReference type="RuleBase" id="RU000434"/>
    </source>
</evidence>
<evidence type="ECO:0000256" key="10">
    <source>
        <dbReference type="ARBA" id="ARBA00023242"/>
    </source>
</evidence>
<comment type="similarity">
    <text evidence="2 12">Belongs to the RNA polymerase beta chain family.</text>
</comment>
<dbReference type="GO" id="GO:0000428">
    <property type="term" value="C:DNA-directed RNA polymerase complex"/>
    <property type="evidence" value="ECO:0007669"/>
    <property type="project" value="UniProtKB-KW"/>
</dbReference>
<keyword evidence="5 13" id="KW-0548">Nucleotidyltransferase</keyword>
<dbReference type="InterPro" id="IPR037033">
    <property type="entry name" value="DNA-dir_RNAP_su2_hyb_sf"/>
</dbReference>
<sequence>MPAISVPFDLLKREKLFTHPPKDKSAFPALQAAVLPHLESFNELFDGGLLRLGCQDIGTKVVFDGSPDAGPFGNKLTLKVHDVYISKPEVGPKDKTRIGIGRRIYPAEARERHITYRAKMSLKLMYKVNDGAWHTLDRDAGLVPVMLRSNRCHLNNLSPAQLAAAKEETEELGGYFIVNGIEKIIRMLVVQRRNHPMALIRGSFMKRGPSYTNMGVQIRCVRPDQTSQSIVLHYLSDGNVMFRFSWRKAEYLVPVMMILKALTQTSDKEIFEELVPTGERDNTFLTDRVESLLRAYKKYDLYSREEVLQYLGDKFARPLAASEDMSHEEVGKLFLKKVVLVHLNEDRDKFHLLLFMIRKLYSLVAGECAPDNPDAVQHQEILLGGFLYGMIIKERIERYLDEVRVIIRKDVREKKKLNSFSKDYILGVLPKANENMGQALEYFLSTGNLVSPSGLDLQQVSGFTVVAEKINFYRFISHFRMVHRGSFFAQMKTTTVRKLLPESWGFLCPVHTPDGSPCGLLNHLSHKCQILTSCVDVSALDNILLSLGVIPPDTFRPPNATNCVQLDGRIVGWCTTKQTKTVADTLRYYKVQGINNVPLELEIGYVPVTNKGQYPGLYLFSQQARMIRPVKYLALDKEDRVGPFEQPYMSIAVQPQEIEAGETTHVEITPTNILSIVANMTPFSDFNQSPRNMYQCQMGKQTMGTPGTSLTFRDDNKLYRLQTGQSPIVRSPLYHEYGLDNFPNGTNAVVAVISYTGYDMDDAMIINKSAWERGFGYGTVYKTEILGWKEEMTRSKKLQHQFGFTAGTRSKIAKILELHDPSKVKQPKPPTLIEIPEGASEDEVAEIEAKNKVAEDAYAEAKENFLEEIRSIKKDRKRALQMTNKSLVDDWFDVLDLDGFAAIGVELKSGSPLAVYHDIGEEVYKVFAYKSTEQAYVDEIRILPNNDDPPQQVTVKMRVPRSPQIGDKFSSRHGQKGVCSQKWPAIDMPFSETGMQPDVIINPHAFPSRMTIGMFVESLAGKAGALHGVAQNCTPFQFDEENTAADFFGKQLRKAGYNYHGNEPMYSGITGEELYADIYIGVVYYQRLRHMVNDKFQVRTTGKIDKLTHQPIKGRKKGGGIRVGEMERDSLLAHGTAYLLQDRLLNCSDYTQTWICRDCGSLSSTSPTIKRVGFESQMRCRRCAERATGLEDEGATWEDGMGNVFVGGENTTVVAIPYVLKYLDAELEAMGIKMKFNITQ</sequence>
<dbReference type="Proteomes" id="UP000275078">
    <property type="component" value="Unassembled WGS sequence"/>
</dbReference>
<dbReference type="InterPro" id="IPR007642">
    <property type="entry name" value="RNA_pol_Rpb2_2"/>
</dbReference>
<keyword evidence="10" id="KW-0539">Nucleus</keyword>
<dbReference type="GO" id="GO:0003899">
    <property type="term" value="F:DNA-directed RNA polymerase activity"/>
    <property type="evidence" value="ECO:0007669"/>
    <property type="project" value="UniProtKB-EC"/>
</dbReference>
<dbReference type="Gene3D" id="2.40.270.10">
    <property type="entry name" value="DNA-directed RNA polymerase, subunit 2, domain 6"/>
    <property type="match status" value="2"/>
</dbReference>
<dbReference type="Pfam" id="PF04561">
    <property type="entry name" value="RNA_pol_Rpb2_2"/>
    <property type="match status" value="1"/>
</dbReference>
<dbReference type="InterPro" id="IPR007641">
    <property type="entry name" value="RNA_pol_Rpb2_7"/>
</dbReference>
<dbReference type="InterPro" id="IPR007120">
    <property type="entry name" value="DNA-dir_RNAP_su2_dom"/>
</dbReference>